<evidence type="ECO:0000313" key="2">
    <source>
        <dbReference type="Proteomes" id="UP000426027"/>
    </source>
</evidence>
<organism evidence="1 2">
    <name type="scientific">Phnomibacter ginsenosidimutans</name>
    <dbReference type="NCBI Taxonomy" id="2676868"/>
    <lineage>
        <taxon>Bacteria</taxon>
        <taxon>Pseudomonadati</taxon>
        <taxon>Bacteroidota</taxon>
        <taxon>Chitinophagia</taxon>
        <taxon>Chitinophagales</taxon>
        <taxon>Chitinophagaceae</taxon>
        <taxon>Phnomibacter</taxon>
    </lineage>
</organism>
<proteinExistence type="predicted"/>
<protein>
    <submittedName>
        <fullName evidence="1">Uncharacterized protein</fullName>
    </submittedName>
</protein>
<dbReference type="AlphaFoldDB" id="A0A6I6G3L8"/>
<dbReference type="KEGG" id="fls:GLV81_03100"/>
<reference evidence="1 2" key="1">
    <citation type="submission" date="2019-11" db="EMBL/GenBank/DDBJ databases">
        <authorList>
            <person name="Im W.T."/>
        </authorList>
    </citation>
    <scope>NUCLEOTIDE SEQUENCE [LARGE SCALE GENOMIC DNA]</scope>
    <source>
        <strain evidence="1 2">SB-02</strain>
    </source>
</reference>
<dbReference type="EMBL" id="CP046566">
    <property type="protein sequence ID" value="QGW27226.1"/>
    <property type="molecule type" value="Genomic_DNA"/>
</dbReference>
<sequence>MRKLKKILLWLLGIVLLLMLSVHLLLQYRARQVLKEVVENLSDDQYSAYAKKVDIDYFPVSVRLEDFALQPLRTDKKLVRFQADNIQLTLGSFWALLLHNKLDVQAMYLHKANLVAYSNYHADSTGIRKPVAQTLAAVQEKFFQVFEAMDVRDAHLTDAAFKIINEQDTSRYFSLNHLNLTLEGFDLSKNGTTKTVPTFTSGNITLLRPDIHLEDSSLQIQLGKLVADGIKGDVEIDSLDINYQTLNDAHEKVRLNSIDIRNFNWPRYLTEGFFEVDSVLIDKGEATLDLSNNNAAKRKQRTAYEGSSFLIHHAAISNVTYALTTNNYVDKNDVSMMRLQGDQLLVDELSIIKGRKPVLDVSTLNVHIRDYSETDSNSLYRTSLSDLAVQDHTLILRNYQLKERQKANAPANTVVVPQLRLDGYSLSDLLLRKLIAQKLTVIQPKLNLHVLGKQPQQQPANINQQVDAMLRKIEASIQLDDILVHEAVVKLIPKQTPNQEFTLLGLSLRIDGKQAVKANNVKELLQSINAFQTQGFTLTGKNILLKVTDAKLLSNPRGFYFGSVKGQFGEMANIDLRGVQILNANNSIDLTTQEGLSPSHVSVQSGSITFSLDKVSDTNKTIIPPIRIGQLDLNDIQLNVQQYNQTTATASMQLHGSSLLFDNRMASWDSLRINSSGNNWQQGSTSLSAGSIAWLQPGVLQVHQAKGNTQFNNGKLEFNIPTLTAALNISNTSIDACRIANLQLEQPFFRIHTIAKESTANQSSSSSGGIATPVFVQQLQMHDPHIEWLHLQPKGDTIAYSNVRKGLLNMKDLRVDGNTASNFSINSIRYSGDQPYAWLAKQAWQPAQVQATLSKLKYNAANQQLTFHVDSLQVMDLSYTFTGNAKDTTNIQFGNMGIANYAFDTRDSIQWKKLLWQQHWWISNTQLQYRNPTQVMRVHGWQAAQQHGLRWALDSMQWRHRQNREVFWQQEPFEKDHLQISTGRIQAERVQLDLQQQKPPIHIGRLLIDAINVWPQRDKTRPVDTVQYRPLLAQQLQQIPWPLQLDTIILRNGKVQYNEINRRTGLEGMVQFTQVHGMLTNVKTHHQLPQDSLIVLVKASFYNQAPIWVILRQSYADSLQSFWMRLRMGQMQMQEMNALLRSQLGLLISNGTVDTLTLLINGNDRFAYGTIDMRYRKMKVRLLNKMGEEHYLMSGAINWLANRVIRRHDNGNPNLVYKKRNVSKAHINFLSKIGLEAMLINVGIKTDRKERKKFKKNLHKYKLPTNYWGNDDL</sequence>
<dbReference type="RefSeq" id="WP_157476774.1">
    <property type="nucleotide sequence ID" value="NZ_CP046566.1"/>
</dbReference>
<accession>A0A6I6G3L8</accession>
<keyword evidence="2" id="KW-1185">Reference proteome</keyword>
<name>A0A6I6G3L8_9BACT</name>
<evidence type="ECO:0000313" key="1">
    <source>
        <dbReference type="EMBL" id="QGW27226.1"/>
    </source>
</evidence>
<dbReference type="Proteomes" id="UP000426027">
    <property type="component" value="Chromosome"/>
</dbReference>
<gene>
    <name evidence="1" type="ORF">GLV81_03100</name>
</gene>